<evidence type="ECO:0000256" key="1">
    <source>
        <dbReference type="SAM" id="MobiDB-lite"/>
    </source>
</evidence>
<sequence>MSRTSLPSPACDALTSALAAQRRAGRLPAASAAVARGGQVVWAAADGVADASGGPVGPEHAFRIGSITKTMVAVSVLRLAHAGALTLEDAVGAHLPDAPAPDATLAQVLSHTAGLPAEPDGPWWERAGGRTWDEVARHRPITPPGERFHYSNLGFAVLGRLLEQVHGRPWDQVLRAEVWEPLGMTSTARVPTGPRVAGFAVHPHADLVHAEPVADYGVMGAAGEVWSTPSDLARLGSWLVAAGPDGAWSASDDAVLPVAARRRMCAPRALRDEPGAAWTAAYGLGVMVWDCEHGAGDAIGAARDVSPDEDGLEPGRRRRTAGHGGSVPGFQAALRADVETGDVVAMCSSSTAGAYDPVALLDVLDAHAPRPAPTAPDDAAADALALTGTWYWGPAPYTVRLRRGGLLELTARGGRGTAFARAGAGEWVGVEGGYWLGETLRPVERDGRTVALDVGTFCFTRSPYAGDTDLPGGPDPDGWRPLPAP</sequence>
<dbReference type="PANTHER" id="PTHR46825">
    <property type="entry name" value="D-ALANYL-D-ALANINE-CARBOXYPEPTIDASE/ENDOPEPTIDASE AMPH"/>
    <property type="match status" value="1"/>
</dbReference>
<keyword evidence="5" id="KW-1185">Reference proteome</keyword>
<dbReference type="PANTHER" id="PTHR46825:SF7">
    <property type="entry name" value="D-ALANYL-D-ALANINE CARBOXYPEPTIDASE"/>
    <property type="match status" value="1"/>
</dbReference>
<evidence type="ECO:0000259" key="3">
    <source>
        <dbReference type="Pfam" id="PF24491"/>
    </source>
</evidence>
<organism evidence="4 5">
    <name type="scientific">Xylanimonas ulmi</name>
    <dbReference type="NCBI Taxonomy" id="228973"/>
    <lineage>
        <taxon>Bacteria</taxon>
        <taxon>Bacillati</taxon>
        <taxon>Actinomycetota</taxon>
        <taxon>Actinomycetes</taxon>
        <taxon>Micrococcales</taxon>
        <taxon>Promicromonosporaceae</taxon>
        <taxon>Xylanimonas</taxon>
    </lineage>
</organism>
<feature type="domain" description="DUF7586" evidence="3">
    <location>
        <begin position="381"/>
        <end position="461"/>
    </location>
</feature>
<reference evidence="4 5" key="1">
    <citation type="submission" date="2019-02" db="EMBL/GenBank/DDBJ databases">
        <title>Sequencing the genomes of 1000 actinobacteria strains.</title>
        <authorList>
            <person name="Klenk H.-P."/>
        </authorList>
    </citation>
    <scope>NUCLEOTIDE SEQUENCE [LARGE SCALE GENOMIC DNA]</scope>
    <source>
        <strain evidence="4 5">DSM 16932</strain>
    </source>
</reference>
<dbReference type="InterPro" id="IPR056008">
    <property type="entry name" value="DUF7586"/>
</dbReference>
<feature type="domain" description="Beta-lactamase-related" evidence="2">
    <location>
        <begin position="18"/>
        <end position="359"/>
    </location>
</feature>
<dbReference type="Pfam" id="PF24491">
    <property type="entry name" value="DUF7586"/>
    <property type="match status" value="1"/>
</dbReference>
<proteinExistence type="predicted"/>
<dbReference type="InterPro" id="IPR012338">
    <property type="entry name" value="Beta-lactam/transpept-like"/>
</dbReference>
<dbReference type="Proteomes" id="UP000293852">
    <property type="component" value="Unassembled WGS sequence"/>
</dbReference>
<feature type="region of interest" description="Disordered" evidence="1">
    <location>
        <begin position="300"/>
        <end position="326"/>
    </location>
</feature>
<dbReference type="EMBL" id="SGWX01000001">
    <property type="protein sequence ID" value="RZS61826.1"/>
    <property type="molecule type" value="Genomic_DNA"/>
</dbReference>
<dbReference type="RefSeq" id="WP_242607917.1">
    <property type="nucleotide sequence ID" value="NZ_SGWX01000001.1"/>
</dbReference>
<protein>
    <submittedName>
        <fullName evidence="4">CubicO group peptidase (Beta-lactamase class C family)</fullName>
    </submittedName>
</protein>
<dbReference type="Pfam" id="PF00144">
    <property type="entry name" value="Beta-lactamase"/>
    <property type="match status" value="1"/>
</dbReference>
<evidence type="ECO:0000259" key="2">
    <source>
        <dbReference type="Pfam" id="PF00144"/>
    </source>
</evidence>
<dbReference type="AlphaFoldDB" id="A0A4Q7M1U8"/>
<accession>A0A4Q7M1U8</accession>
<dbReference type="SUPFAM" id="SSF56601">
    <property type="entry name" value="beta-lactamase/transpeptidase-like"/>
    <property type="match status" value="1"/>
</dbReference>
<dbReference type="InterPro" id="IPR001466">
    <property type="entry name" value="Beta-lactam-related"/>
</dbReference>
<feature type="region of interest" description="Disordered" evidence="1">
    <location>
        <begin position="465"/>
        <end position="485"/>
    </location>
</feature>
<dbReference type="InterPro" id="IPR050491">
    <property type="entry name" value="AmpC-like"/>
</dbReference>
<gene>
    <name evidence="4" type="ORF">EV386_2137</name>
</gene>
<comment type="caution">
    <text evidence="4">The sequence shown here is derived from an EMBL/GenBank/DDBJ whole genome shotgun (WGS) entry which is preliminary data.</text>
</comment>
<name>A0A4Q7M1U8_9MICO</name>
<evidence type="ECO:0000313" key="5">
    <source>
        <dbReference type="Proteomes" id="UP000293852"/>
    </source>
</evidence>
<evidence type="ECO:0000313" key="4">
    <source>
        <dbReference type="EMBL" id="RZS61826.1"/>
    </source>
</evidence>
<dbReference type="Gene3D" id="3.40.710.10">
    <property type="entry name" value="DD-peptidase/beta-lactamase superfamily"/>
    <property type="match status" value="1"/>
</dbReference>